<accession>A0A330H278</accession>
<protein>
    <submittedName>
        <fullName evidence="1">Uncharacterized protein</fullName>
    </submittedName>
</protein>
<dbReference type="EMBL" id="QMBP01000036">
    <property type="protein sequence ID" value="RAZ82445.1"/>
    <property type="molecule type" value="Genomic_DNA"/>
</dbReference>
<comment type="caution">
    <text evidence="1">The sequence shown here is derived from an EMBL/GenBank/DDBJ whole genome shotgun (WGS) entry which is preliminary data.</text>
</comment>
<sequence>MNARAALLQQGACVGAGMANPAPDDSVAKAGEEHRVKAIFVAGAMLIGSADISGAETVYRYAHGPSTMCDIHGAGTADFLRQVRASLHQAPASDRFDVFVADDGVTQWVFTKPSEKAYPAVACRWLGKDSQGHWIIKRKIRCEADRAACDRLADEFANLDDRLRRSLADKN</sequence>
<reference evidence="1 2" key="2">
    <citation type="submission" date="2018-07" db="EMBL/GenBank/DDBJ databases">
        <title>Diversity of Mesorhizobium strains in Brazil.</title>
        <authorList>
            <person name="Helene L.C.F."/>
            <person name="Dall'Agnol R."/>
            <person name="Delamuta J.R.M."/>
            <person name="Hungria M."/>
        </authorList>
    </citation>
    <scope>NUCLEOTIDE SEQUENCE [LARGE SCALE GENOMIC DNA]</scope>
    <source>
        <strain evidence="1 2">AC99b</strain>
    </source>
</reference>
<dbReference type="AlphaFoldDB" id="A0A330H278"/>
<proteinExistence type="predicted"/>
<name>A0A330H278_9HYPH</name>
<gene>
    <name evidence="1" type="ORF">DPM33_34755</name>
</gene>
<keyword evidence="2" id="KW-1185">Reference proteome</keyword>
<dbReference type="Proteomes" id="UP000251558">
    <property type="component" value="Unassembled WGS sequence"/>
</dbReference>
<evidence type="ECO:0000313" key="2">
    <source>
        <dbReference type="Proteomes" id="UP000251558"/>
    </source>
</evidence>
<reference evidence="2" key="1">
    <citation type="submission" date="2018-06" db="EMBL/GenBank/DDBJ databases">
        <authorList>
            <person name="Helene L.C."/>
            <person name="Dall'Agnol R."/>
            <person name="Delamuta J.R."/>
            <person name="Hungria M."/>
        </authorList>
    </citation>
    <scope>NUCLEOTIDE SEQUENCE [LARGE SCALE GENOMIC DNA]</scope>
    <source>
        <strain evidence="2">AC99b</strain>
    </source>
</reference>
<organism evidence="1 2">
    <name type="scientific">Mesorhizobium hawassense</name>
    <dbReference type="NCBI Taxonomy" id="1209954"/>
    <lineage>
        <taxon>Bacteria</taxon>
        <taxon>Pseudomonadati</taxon>
        <taxon>Pseudomonadota</taxon>
        <taxon>Alphaproteobacteria</taxon>
        <taxon>Hyphomicrobiales</taxon>
        <taxon>Phyllobacteriaceae</taxon>
        <taxon>Mesorhizobium</taxon>
    </lineage>
</organism>
<evidence type="ECO:0000313" key="1">
    <source>
        <dbReference type="EMBL" id="RAZ82445.1"/>
    </source>
</evidence>